<dbReference type="GO" id="GO:0031201">
    <property type="term" value="C:SNARE complex"/>
    <property type="evidence" value="ECO:0007669"/>
    <property type="project" value="TreeGrafter"/>
</dbReference>
<dbReference type="GO" id="GO:0005886">
    <property type="term" value="C:plasma membrane"/>
    <property type="evidence" value="ECO:0007669"/>
    <property type="project" value="TreeGrafter"/>
</dbReference>
<dbReference type="GO" id="GO:0005484">
    <property type="term" value="F:SNAP receptor activity"/>
    <property type="evidence" value="ECO:0007669"/>
    <property type="project" value="TreeGrafter"/>
</dbReference>
<dbReference type="PROSITE" id="PS50192">
    <property type="entry name" value="T_SNARE"/>
    <property type="match status" value="1"/>
</dbReference>
<dbReference type="Gene3D" id="1.20.5.110">
    <property type="match status" value="2"/>
</dbReference>
<feature type="compositionally biased region" description="Basic and acidic residues" evidence="2">
    <location>
        <begin position="285"/>
        <end position="302"/>
    </location>
</feature>
<evidence type="ECO:0000256" key="1">
    <source>
        <dbReference type="ARBA" id="ARBA00009480"/>
    </source>
</evidence>
<proteinExistence type="inferred from homology"/>
<dbReference type="PANTHER" id="PTHR19305">
    <property type="entry name" value="SYNAPTOSOMAL ASSOCIATED PROTEIN"/>
    <property type="match status" value="1"/>
</dbReference>
<reference evidence="4" key="1">
    <citation type="submission" date="2022-10" db="EMBL/GenBank/DDBJ databases">
        <title>Tapping the CABI collections for fungal endophytes: first genome assemblies for Collariella, Neodidymelliopsis, Ascochyta clinopodiicola, Didymella pomorum, Didymosphaeria variabile, Neocosmospora piperis and Neocucurbitaria cava.</title>
        <authorList>
            <person name="Hill R."/>
        </authorList>
    </citation>
    <scope>NUCLEOTIDE SEQUENCE</scope>
    <source>
        <strain evidence="4">IMI 355082</strain>
    </source>
</reference>
<dbReference type="InterPro" id="IPR000727">
    <property type="entry name" value="T_SNARE_dom"/>
</dbReference>
<dbReference type="Proteomes" id="UP001140453">
    <property type="component" value="Unassembled WGS sequence"/>
</dbReference>
<protein>
    <submittedName>
        <fullName evidence="4">Protein transport protein S9 plasma membrane t-SNARE</fullName>
    </submittedName>
</protein>
<accession>A0A9W8YZC9</accession>
<dbReference type="GO" id="GO:0006887">
    <property type="term" value="P:exocytosis"/>
    <property type="evidence" value="ECO:0007669"/>
    <property type="project" value="TreeGrafter"/>
</dbReference>
<evidence type="ECO:0000313" key="5">
    <source>
        <dbReference type="Proteomes" id="UP001140453"/>
    </source>
</evidence>
<dbReference type="GO" id="GO:0019905">
    <property type="term" value="F:syntaxin binding"/>
    <property type="evidence" value="ECO:0007669"/>
    <property type="project" value="TreeGrafter"/>
</dbReference>
<comment type="caution">
    <text evidence="4">The sequence shown here is derived from an EMBL/GenBank/DDBJ whole genome shotgun (WGS) entry which is preliminary data.</text>
</comment>
<evidence type="ECO:0000259" key="3">
    <source>
        <dbReference type="PROSITE" id="PS50192"/>
    </source>
</evidence>
<feature type="region of interest" description="Disordered" evidence="2">
    <location>
        <begin position="1"/>
        <end position="198"/>
    </location>
</feature>
<sequence length="417" mass="45704">MGLFNKKKKDAGSNPYAQDGAQVPYANPLTPYQQARNNMAQGQPVGLPTGPRMGAAAGSAPSMSSTSGSSSRFGDDKYGSSNGYGSDRYGSSTSSAPKAGGYGGFDDAGKSDLFAGASARYVPPQPNDGPAPAAQAPGTNRNPALFGNSQERYNPYDASRPQQPAGDDEYGGYGAPRELTEEEKQEQEFENTRAETKALRKEDIALIDRINATADNGLDVAFGTRLRLAEQEERLHNTEMKLDMADIHTKDGSDKTKTLDKLNRTPFFIPVGPGKKARNAQIEATMERGREERERREETRRDGFGNQVRMEETTKDLVRGQAGIKQIGGSGKKAAPNKKFVFVDDNGEFDQEEADDEELIQQGLEATFERTKMLNKVSNLMGEDIERSNARLDRIAQKTDTVDDRVRMNRARLNQIR</sequence>
<dbReference type="OrthoDB" id="18679at2759"/>
<feature type="compositionally biased region" description="Basic and acidic residues" evidence="2">
    <location>
        <begin position="186"/>
        <end position="198"/>
    </location>
</feature>
<dbReference type="GO" id="GO:0006906">
    <property type="term" value="P:vesicle fusion"/>
    <property type="evidence" value="ECO:0007669"/>
    <property type="project" value="TreeGrafter"/>
</dbReference>
<comment type="similarity">
    <text evidence="1">Belongs to the SNAP-25 family.</text>
</comment>
<feature type="region of interest" description="Disordered" evidence="2">
    <location>
        <begin position="265"/>
        <end position="302"/>
    </location>
</feature>
<feature type="domain" description="T-SNARE coiled-coil homology" evidence="3">
    <location>
        <begin position="374"/>
        <end position="416"/>
    </location>
</feature>
<feature type="compositionally biased region" description="Polar residues" evidence="2">
    <location>
        <begin position="137"/>
        <end position="152"/>
    </location>
</feature>
<gene>
    <name evidence="4" type="primary">SEC9</name>
    <name evidence="4" type="ORF">N0V93_003780</name>
</gene>
<evidence type="ECO:0000256" key="2">
    <source>
        <dbReference type="SAM" id="MobiDB-lite"/>
    </source>
</evidence>
<dbReference type="SUPFAM" id="SSF58038">
    <property type="entry name" value="SNARE fusion complex"/>
    <property type="match status" value="2"/>
</dbReference>
<dbReference type="EMBL" id="JAPEVB010000002">
    <property type="protein sequence ID" value="KAJ4394561.1"/>
    <property type="molecule type" value="Genomic_DNA"/>
</dbReference>
<dbReference type="PANTHER" id="PTHR19305:SF9">
    <property type="entry name" value="SYNAPTOSOMAL-ASSOCIATED PROTEIN 29"/>
    <property type="match status" value="1"/>
</dbReference>
<evidence type="ECO:0000313" key="4">
    <source>
        <dbReference type="EMBL" id="KAJ4394561.1"/>
    </source>
</evidence>
<keyword evidence="5" id="KW-1185">Reference proteome</keyword>
<dbReference type="AlphaFoldDB" id="A0A9W8YZC9"/>
<feature type="compositionally biased region" description="Polar residues" evidence="2">
    <location>
        <begin position="79"/>
        <end position="96"/>
    </location>
</feature>
<feature type="compositionally biased region" description="Low complexity" evidence="2">
    <location>
        <begin position="50"/>
        <end position="72"/>
    </location>
</feature>
<organism evidence="4 5">
    <name type="scientific">Gnomoniopsis smithogilvyi</name>
    <dbReference type="NCBI Taxonomy" id="1191159"/>
    <lineage>
        <taxon>Eukaryota</taxon>
        <taxon>Fungi</taxon>
        <taxon>Dikarya</taxon>
        <taxon>Ascomycota</taxon>
        <taxon>Pezizomycotina</taxon>
        <taxon>Sordariomycetes</taxon>
        <taxon>Sordariomycetidae</taxon>
        <taxon>Diaporthales</taxon>
        <taxon>Gnomoniaceae</taxon>
        <taxon>Gnomoniopsis</taxon>
    </lineage>
</organism>
<feature type="compositionally biased region" description="Polar residues" evidence="2">
    <location>
        <begin position="30"/>
        <end position="41"/>
    </location>
</feature>
<name>A0A9W8YZC9_9PEZI</name>